<dbReference type="AlphaFoldDB" id="A0A3R8J7E7"/>
<protein>
    <recommendedName>
        <fullName evidence="4">Cell surface protein</fullName>
    </recommendedName>
</protein>
<keyword evidence="3" id="KW-1185">Reference proteome</keyword>
<evidence type="ECO:0000313" key="2">
    <source>
        <dbReference type="EMBL" id="RRK10579.1"/>
    </source>
</evidence>
<evidence type="ECO:0008006" key="4">
    <source>
        <dbReference type="Google" id="ProtNLM"/>
    </source>
</evidence>
<organism evidence="2 3">
    <name type="scientific">Lactiplantibacillus garii</name>
    <dbReference type="NCBI Taxonomy" id="2306423"/>
    <lineage>
        <taxon>Bacteria</taxon>
        <taxon>Bacillati</taxon>
        <taxon>Bacillota</taxon>
        <taxon>Bacilli</taxon>
        <taxon>Lactobacillales</taxon>
        <taxon>Lactobacillaceae</taxon>
        <taxon>Lactiplantibacillus</taxon>
    </lineage>
</organism>
<dbReference type="Proteomes" id="UP000283633">
    <property type="component" value="Unassembled WGS sequence"/>
</dbReference>
<feature type="compositionally biased region" description="Low complexity" evidence="1">
    <location>
        <begin position="455"/>
        <end position="464"/>
    </location>
</feature>
<evidence type="ECO:0000256" key="1">
    <source>
        <dbReference type="SAM" id="MobiDB-lite"/>
    </source>
</evidence>
<sequence>MRIKRVVIFILFILMSVGITLNYSRVQALALSTVTSNVSSYGGRVYTADDSGNTALSNYPTFVNAQADGLINGRISKDTQNITLTFNGNMTTKGGETINSYHFDVLDRNGNTVATNTLGWTTVNGSSITVGGGIFGTNNKTQSFTVNLANLKDQMPLYAAVVFKTNEDGAGLNKYAFAQFKKNTLTPKITTDPITQATEVIEGTGTAGSDITYDGYSGDPVTVGADGKFKMELSKGALSGKTSITLIESDDMGDSGTVTSAVTNPITIEAEKTSIDLSSSDESKLESMSDTDFISWVKDQAVLSGKNVFGNSDGITIKTDSTGLAAALKKVADNGSMTIDFYATDGSSKSETKTITLVKPGTVKFSAVSDSISFGTHPVPTAEAIYGPTTAWNVAISDTRSTGSKWYLYATATNLVSGSHTLPGNLVYRSASGQSSNLTKSTLIDQGERDSNSGTTVTDGWTTDPTDKSKAGIFLDTQPGVYATSDTQYSGTINWTLSDVPEP</sequence>
<accession>A0A3R8J7E7</accession>
<evidence type="ECO:0000313" key="3">
    <source>
        <dbReference type="Proteomes" id="UP000283633"/>
    </source>
</evidence>
<feature type="region of interest" description="Disordered" evidence="1">
    <location>
        <begin position="442"/>
        <end position="464"/>
    </location>
</feature>
<dbReference type="RefSeq" id="WP_125072196.1">
    <property type="nucleotide sequence ID" value="NZ_QWZQ01000018.1"/>
</dbReference>
<reference evidence="2 3" key="1">
    <citation type="submission" date="2018-08" db="EMBL/GenBank/DDBJ databases">
        <title>Genome Lactobacillus garii FI11369.</title>
        <authorList>
            <person name="Diaz M."/>
            <person name="Narbad A."/>
        </authorList>
    </citation>
    <scope>NUCLEOTIDE SEQUENCE [LARGE SCALE GENOMIC DNA]</scope>
    <source>
        <strain evidence="2 3">FI11369</strain>
    </source>
</reference>
<dbReference type="EMBL" id="QWZQ01000018">
    <property type="protein sequence ID" value="RRK10579.1"/>
    <property type="molecule type" value="Genomic_DNA"/>
</dbReference>
<gene>
    <name evidence="2" type="ORF">D1831_06880</name>
</gene>
<proteinExistence type="predicted"/>
<dbReference type="OrthoDB" id="2254248at2"/>
<comment type="caution">
    <text evidence="2">The sequence shown here is derived from an EMBL/GenBank/DDBJ whole genome shotgun (WGS) entry which is preliminary data.</text>
</comment>
<name>A0A3R8J7E7_9LACO</name>